<dbReference type="SUPFAM" id="SSF50346">
    <property type="entry name" value="PRC-barrel domain"/>
    <property type="match status" value="1"/>
</dbReference>
<evidence type="ECO:0000259" key="2">
    <source>
        <dbReference type="Pfam" id="PF05239"/>
    </source>
</evidence>
<accession>A0ABW2BRY7</accession>
<dbReference type="Proteomes" id="UP001596292">
    <property type="component" value="Unassembled WGS sequence"/>
</dbReference>
<sequence length="143" mass="14584">MAQDASVIGKDTVLPGTGPGTSTENPGGGRLMQADSAEDAVKRRGLKPATVLASHLIGVEVRNPAGDSVGKIDDLLLADGNRVRAVVIDVGGFLGIGSKRIAVGPEAVVLRPGGDRYSAILQMSKDTLSAAQAFDPAKAIPSR</sequence>
<dbReference type="PANTHER" id="PTHR36505:SF1">
    <property type="entry name" value="BLR1072 PROTEIN"/>
    <property type="match status" value="1"/>
</dbReference>
<evidence type="ECO:0000313" key="4">
    <source>
        <dbReference type="Proteomes" id="UP001596292"/>
    </source>
</evidence>
<feature type="domain" description="PRC-barrel" evidence="2">
    <location>
        <begin position="52"/>
        <end position="106"/>
    </location>
</feature>
<dbReference type="EMBL" id="JBHSWN010000001">
    <property type="protein sequence ID" value="MFC6792434.1"/>
    <property type="molecule type" value="Genomic_DNA"/>
</dbReference>
<name>A0ABW2BRY7_9HYPH</name>
<evidence type="ECO:0000256" key="1">
    <source>
        <dbReference type="SAM" id="MobiDB-lite"/>
    </source>
</evidence>
<reference evidence="4" key="1">
    <citation type="journal article" date="2019" name="Int. J. Syst. Evol. Microbiol.">
        <title>The Global Catalogue of Microorganisms (GCM) 10K type strain sequencing project: providing services to taxonomists for standard genome sequencing and annotation.</title>
        <authorList>
            <consortium name="The Broad Institute Genomics Platform"/>
            <consortium name="The Broad Institute Genome Sequencing Center for Infectious Disease"/>
            <person name="Wu L."/>
            <person name="Ma J."/>
        </authorList>
    </citation>
    <scope>NUCLEOTIDE SEQUENCE [LARGE SCALE GENOMIC DNA]</scope>
    <source>
        <strain evidence="4">CCUG 48316</strain>
    </source>
</reference>
<dbReference type="InterPro" id="IPR011033">
    <property type="entry name" value="PRC_barrel-like_sf"/>
</dbReference>
<dbReference type="Pfam" id="PF05239">
    <property type="entry name" value="PRC"/>
    <property type="match status" value="1"/>
</dbReference>
<organism evidence="3 4">
    <name type="scientific">Methylobacterium komagatae</name>
    <dbReference type="NCBI Taxonomy" id="374425"/>
    <lineage>
        <taxon>Bacteria</taxon>
        <taxon>Pseudomonadati</taxon>
        <taxon>Pseudomonadota</taxon>
        <taxon>Alphaproteobacteria</taxon>
        <taxon>Hyphomicrobiales</taxon>
        <taxon>Methylobacteriaceae</taxon>
        <taxon>Methylobacterium</taxon>
    </lineage>
</organism>
<dbReference type="PANTHER" id="PTHR36505">
    <property type="entry name" value="BLR1072 PROTEIN"/>
    <property type="match status" value="1"/>
</dbReference>
<protein>
    <submittedName>
        <fullName evidence="3">PRC-barrel domain-containing protein</fullName>
    </submittedName>
</protein>
<proteinExistence type="predicted"/>
<comment type="caution">
    <text evidence="3">The sequence shown here is derived from an EMBL/GenBank/DDBJ whole genome shotgun (WGS) entry which is preliminary data.</text>
</comment>
<dbReference type="InterPro" id="IPR027275">
    <property type="entry name" value="PRC-brl_dom"/>
</dbReference>
<feature type="region of interest" description="Disordered" evidence="1">
    <location>
        <begin position="1"/>
        <end position="37"/>
    </location>
</feature>
<dbReference type="Gene3D" id="2.30.30.240">
    <property type="entry name" value="PRC-barrel domain"/>
    <property type="match status" value="1"/>
</dbReference>
<keyword evidence="4" id="KW-1185">Reference proteome</keyword>
<gene>
    <name evidence="3" type="ORF">ACFQE0_24475</name>
</gene>
<evidence type="ECO:0000313" key="3">
    <source>
        <dbReference type="EMBL" id="MFC6792434.1"/>
    </source>
</evidence>